<dbReference type="PRINTS" id="PR00151">
    <property type="entry name" value="PORPHBDMNASE"/>
</dbReference>
<sequence>SETGQGFIYNNGTSKHQTFKGVYIHFVVNNMAEERVIRVGTRKSQLALIQTNSVIQMLKTLDPTLKFETVPMTTTGDQILDSALSKIGEKSLFTKELETALLKKQVDFVVHSLKDLPTSLPDGLLIGCVCRRDNPYDAVVMHPKHRGKTLNDLPAGSVIGTSSLRRAAQIKRMYPQYTIENIRGNLNTRFQKLSEQNVYDAIILAVAGLERMGWHEWISQHGRLQVLSPDECMYAVSQGAMSVECRADDEATLQLLHRIHDHDSTITCVAERAFLRKLEGGCSVPVSAFTEISKHQLNMRGGVFSIDGSQAVLLSTAVDLEHPPHDVPSLSSFVGIFCQTATKRHHYVSALAAGERLAEDMIAEGAESILTEAKSAATIAVIEEYEKKLQQQKEQVNLWSSGEPAATLTGDSSGDGTQ</sequence>
<feature type="domain" description="Porphobilinogen deaminase N-terminal" evidence="9">
    <location>
        <begin position="37"/>
        <end position="253"/>
    </location>
</feature>
<evidence type="ECO:0000259" key="9">
    <source>
        <dbReference type="Pfam" id="PF01379"/>
    </source>
</evidence>
<dbReference type="InterPro" id="IPR000860">
    <property type="entry name" value="HemC"/>
</dbReference>
<dbReference type="FunFam" id="3.40.190.10:FF:000260">
    <property type="entry name" value="Porphobilinogen deaminase"/>
    <property type="match status" value="1"/>
</dbReference>
<dbReference type="Pfam" id="PF03900">
    <property type="entry name" value="Porphobil_deamC"/>
    <property type="match status" value="1"/>
</dbReference>
<keyword evidence="6" id="KW-0627">Porphyrin biosynthesis</keyword>
<dbReference type="HAMAP" id="MF_00260">
    <property type="entry name" value="Porphobil_deam"/>
    <property type="match status" value="1"/>
</dbReference>
<dbReference type="PROSITE" id="PS00533">
    <property type="entry name" value="PORPHOBILINOGEN_DEAM"/>
    <property type="match status" value="1"/>
</dbReference>
<dbReference type="FunFam" id="3.40.190.10:FF:000005">
    <property type="entry name" value="Porphobilinogen deaminase"/>
    <property type="match status" value="1"/>
</dbReference>
<feature type="compositionally biased region" description="Polar residues" evidence="8">
    <location>
        <begin position="409"/>
        <end position="418"/>
    </location>
</feature>
<dbReference type="GO" id="GO:0004418">
    <property type="term" value="F:hydroxymethylbilane synthase activity"/>
    <property type="evidence" value="ECO:0007669"/>
    <property type="project" value="UniProtKB-EC"/>
</dbReference>
<evidence type="ECO:0000313" key="11">
    <source>
        <dbReference type="EMBL" id="CEK66929.1"/>
    </source>
</evidence>
<evidence type="ECO:0000256" key="3">
    <source>
        <dbReference type="ARBA" id="ARBA00005638"/>
    </source>
</evidence>
<feature type="domain" description="Porphobilinogen deaminase C-terminal" evidence="10">
    <location>
        <begin position="266"/>
        <end position="312"/>
    </location>
</feature>
<dbReference type="InterPro" id="IPR022417">
    <property type="entry name" value="Porphobilin_deaminase_N"/>
</dbReference>
<dbReference type="NCBIfam" id="TIGR00212">
    <property type="entry name" value="hemC"/>
    <property type="match status" value="1"/>
</dbReference>
<dbReference type="CDD" id="cd13645">
    <property type="entry name" value="PBP2_HuPBGD_like"/>
    <property type="match status" value="1"/>
</dbReference>
<dbReference type="Pfam" id="PF01379">
    <property type="entry name" value="Porphobil_deam"/>
    <property type="match status" value="1"/>
</dbReference>
<comment type="pathway">
    <text evidence="2">Porphyrin-containing compound metabolism; protoporphyrin-IX biosynthesis; coproporphyrinogen-III from 5-aminolevulinate: step 2/4.</text>
</comment>
<dbReference type="Gene3D" id="3.30.160.40">
    <property type="entry name" value="Porphobilinogen deaminase, C-terminal domain"/>
    <property type="match status" value="1"/>
</dbReference>
<dbReference type="Gene3D" id="3.40.190.10">
    <property type="entry name" value="Periplasmic binding protein-like II"/>
    <property type="match status" value="2"/>
</dbReference>
<dbReference type="GO" id="GO:0005737">
    <property type="term" value="C:cytoplasm"/>
    <property type="evidence" value="ECO:0007669"/>
    <property type="project" value="TreeGrafter"/>
</dbReference>
<evidence type="ECO:0000256" key="2">
    <source>
        <dbReference type="ARBA" id="ARBA00004735"/>
    </source>
</evidence>
<evidence type="ECO:0000256" key="1">
    <source>
        <dbReference type="ARBA" id="ARBA00001916"/>
    </source>
</evidence>
<evidence type="ECO:0000256" key="5">
    <source>
        <dbReference type="ARBA" id="ARBA00022679"/>
    </source>
</evidence>
<dbReference type="AlphaFoldDB" id="A0A0B6ZEC6"/>
<evidence type="ECO:0000256" key="6">
    <source>
        <dbReference type="ARBA" id="ARBA00023244"/>
    </source>
</evidence>
<dbReference type="InterPro" id="IPR022418">
    <property type="entry name" value="Porphobilinogen_deaminase_C"/>
</dbReference>
<dbReference type="PANTHER" id="PTHR11557">
    <property type="entry name" value="PORPHOBILINOGEN DEAMINASE"/>
    <property type="match status" value="1"/>
</dbReference>
<feature type="non-terminal residue" evidence="11">
    <location>
        <position position="1"/>
    </location>
</feature>
<reference evidence="11" key="1">
    <citation type="submission" date="2014-12" db="EMBL/GenBank/DDBJ databases">
        <title>Insight into the proteome of Arion vulgaris.</title>
        <authorList>
            <person name="Aradska J."/>
            <person name="Bulat T."/>
            <person name="Smidak R."/>
            <person name="Sarate P."/>
            <person name="Gangsoo J."/>
            <person name="Sialana F."/>
            <person name="Bilban M."/>
            <person name="Lubec G."/>
        </authorList>
    </citation>
    <scope>NUCLEOTIDE SEQUENCE</scope>
    <source>
        <tissue evidence="11">Skin</tissue>
    </source>
</reference>
<evidence type="ECO:0000259" key="10">
    <source>
        <dbReference type="Pfam" id="PF03900"/>
    </source>
</evidence>
<name>A0A0B6ZEC6_9EUPU</name>
<dbReference type="EMBL" id="HACG01020064">
    <property type="protein sequence ID" value="CEK66929.1"/>
    <property type="molecule type" value="Transcribed_RNA"/>
</dbReference>
<proteinExistence type="inferred from homology"/>
<evidence type="ECO:0000256" key="4">
    <source>
        <dbReference type="ARBA" id="ARBA00012655"/>
    </source>
</evidence>
<dbReference type="InterPro" id="IPR036803">
    <property type="entry name" value="Porphobilinogen_deaminase_C_sf"/>
</dbReference>
<dbReference type="PANTHER" id="PTHR11557:SF0">
    <property type="entry name" value="PORPHOBILINOGEN DEAMINASE"/>
    <property type="match status" value="1"/>
</dbReference>
<comment type="cofactor">
    <cofactor evidence="1">
        <name>dipyrromethane</name>
        <dbReference type="ChEBI" id="CHEBI:60342"/>
    </cofactor>
</comment>
<accession>A0A0B6ZEC6</accession>
<keyword evidence="5" id="KW-0808">Transferase</keyword>
<dbReference type="InterPro" id="IPR022419">
    <property type="entry name" value="Porphobilin_deaminase_cofac_BS"/>
</dbReference>
<dbReference type="EC" id="2.5.1.61" evidence="4"/>
<comment type="similarity">
    <text evidence="3">Belongs to the HMBS family.</text>
</comment>
<evidence type="ECO:0000256" key="8">
    <source>
        <dbReference type="SAM" id="MobiDB-lite"/>
    </source>
</evidence>
<evidence type="ECO:0000256" key="7">
    <source>
        <dbReference type="ARBA" id="ARBA00033064"/>
    </source>
</evidence>
<feature type="region of interest" description="Disordered" evidence="8">
    <location>
        <begin position="396"/>
        <end position="418"/>
    </location>
</feature>
<dbReference type="SUPFAM" id="SSF54782">
    <property type="entry name" value="Porphobilinogen deaminase (hydroxymethylbilane synthase), C-terminal domain"/>
    <property type="match status" value="1"/>
</dbReference>
<dbReference type="SUPFAM" id="SSF53850">
    <property type="entry name" value="Periplasmic binding protein-like II"/>
    <property type="match status" value="1"/>
</dbReference>
<dbReference type="GO" id="GO:0006782">
    <property type="term" value="P:protoporphyrinogen IX biosynthetic process"/>
    <property type="evidence" value="ECO:0007669"/>
    <property type="project" value="UniProtKB-UniPathway"/>
</dbReference>
<gene>
    <name evidence="11" type="primary">ORF60692</name>
</gene>
<organism evidence="11">
    <name type="scientific">Arion vulgaris</name>
    <dbReference type="NCBI Taxonomy" id="1028688"/>
    <lineage>
        <taxon>Eukaryota</taxon>
        <taxon>Metazoa</taxon>
        <taxon>Spiralia</taxon>
        <taxon>Lophotrochozoa</taxon>
        <taxon>Mollusca</taxon>
        <taxon>Gastropoda</taxon>
        <taxon>Heterobranchia</taxon>
        <taxon>Euthyneura</taxon>
        <taxon>Panpulmonata</taxon>
        <taxon>Eupulmonata</taxon>
        <taxon>Stylommatophora</taxon>
        <taxon>Helicina</taxon>
        <taxon>Arionoidea</taxon>
        <taxon>Arionidae</taxon>
        <taxon>Arion</taxon>
    </lineage>
</organism>
<protein>
    <recommendedName>
        <fullName evidence="4">hydroxymethylbilane synthase</fullName>
        <ecNumber evidence="4">2.5.1.61</ecNumber>
    </recommendedName>
    <alternativeName>
        <fullName evidence="7">Hydroxymethylbilane synthase</fullName>
    </alternativeName>
</protein>
<dbReference type="UniPathway" id="UPA00251">
    <property type="reaction ID" value="UER00319"/>
</dbReference>